<dbReference type="NCBIfam" id="TIGR00730">
    <property type="entry name" value="Rossman fold protein, TIGR00730 family"/>
    <property type="match status" value="1"/>
</dbReference>
<gene>
    <name evidence="3" type="ORF">LNAT_P0181</name>
</gene>
<sequence>MKDVQKEFLDNRNPTKDLWRMFRVISDFTDAFEELDDLPPGISIFGSARSKPGDYYYEKATEISEKLSDKGYAIITGGGPGIMEAANKGAKVSVGLNILLPREQVTNPYVKIPLKFKYFFTRKVTFLKYSVGTVMMPGGFGTLDELSEVLVLIQTNRMSRIPVVFFGTEFYRPLIEFFETMLENNFIDEKDINLFMVTDDVDEAVEYIYNNAIKPNVIKMENG</sequence>
<dbReference type="Gene3D" id="3.40.50.450">
    <property type="match status" value="1"/>
</dbReference>
<dbReference type="PANTHER" id="PTHR43393:SF3">
    <property type="entry name" value="LYSINE DECARBOXYLASE-LIKE PROTEIN"/>
    <property type="match status" value="1"/>
</dbReference>
<name>A0A292YBG5_9BACT</name>
<comment type="caution">
    <text evidence="3">The sequence shown here is derived from an EMBL/GenBank/DDBJ whole genome shotgun (WGS) entry which is preliminary data.</text>
</comment>
<reference evidence="3 4" key="1">
    <citation type="journal article" date="2017" name="Syst. Appl. Microbiol.">
        <title>Lebetimonas natsushimae sp. nov., a novel strictly anaerobic, moderately thermophilic chemoautotroph isolated from a deep-sea hydrothermal vent polychaete nest in the Mid-Okinawa Trough.</title>
        <authorList>
            <person name="Nagata R."/>
            <person name="Takaki Y."/>
            <person name="Tame A."/>
            <person name="Nunoura T."/>
            <person name="Muto H."/>
            <person name="Mino S."/>
            <person name="Sawayama S."/>
            <person name="Takai K."/>
            <person name="Nakagawa S."/>
        </authorList>
    </citation>
    <scope>NUCLEOTIDE SEQUENCE [LARGE SCALE GENOMIC DNA]</scope>
    <source>
        <strain evidence="3 4">HS1857</strain>
    </source>
</reference>
<proteinExistence type="inferred from homology"/>
<protein>
    <recommendedName>
        <fullName evidence="2">Cytokinin riboside 5'-monophosphate phosphoribohydrolase</fullName>
        <ecNumber evidence="2">3.2.2.n1</ecNumber>
    </recommendedName>
</protein>
<evidence type="ECO:0000313" key="3">
    <source>
        <dbReference type="EMBL" id="GAX86886.1"/>
    </source>
</evidence>
<dbReference type="OrthoDB" id="9801098at2"/>
<dbReference type="EMBL" id="BDME01000001">
    <property type="protein sequence ID" value="GAX86886.1"/>
    <property type="molecule type" value="Genomic_DNA"/>
</dbReference>
<dbReference type="InterPro" id="IPR031100">
    <property type="entry name" value="LOG_fam"/>
</dbReference>
<dbReference type="PANTHER" id="PTHR43393">
    <property type="entry name" value="CYTOKININ RIBOSIDE 5'-MONOPHOSPHATE PHOSPHORIBOHYDROLASE"/>
    <property type="match status" value="1"/>
</dbReference>
<accession>A0A292YBG5</accession>
<evidence type="ECO:0000256" key="2">
    <source>
        <dbReference type="RuleBase" id="RU363015"/>
    </source>
</evidence>
<evidence type="ECO:0000313" key="4">
    <source>
        <dbReference type="Proteomes" id="UP000217944"/>
    </source>
</evidence>
<dbReference type="Pfam" id="PF03641">
    <property type="entry name" value="Lysine_decarbox"/>
    <property type="match status" value="1"/>
</dbReference>
<dbReference type="Proteomes" id="UP000217944">
    <property type="component" value="Unassembled WGS sequence"/>
</dbReference>
<dbReference type="GO" id="GO:0009691">
    <property type="term" value="P:cytokinin biosynthetic process"/>
    <property type="evidence" value="ECO:0007669"/>
    <property type="project" value="UniProtKB-UniRule"/>
</dbReference>
<dbReference type="GO" id="GO:0008714">
    <property type="term" value="F:AMP nucleosidase activity"/>
    <property type="evidence" value="ECO:0007669"/>
    <property type="project" value="UniProtKB-EC"/>
</dbReference>
<dbReference type="EC" id="3.2.2.n1" evidence="2"/>
<dbReference type="InterPro" id="IPR005269">
    <property type="entry name" value="LOG"/>
</dbReference>
<comment type="catalytic activity">
    <reaction evidence="1">
        <text>AMP + H2O = D-ribose 5-phosphate + adenine</text>
        <dbReference type="Rhea" id="RHEA:20129"/>
        <dbReference type="ChEBI" id="CHEBI:15377"/>
        <dbReference type="ChEBI" id="CHEBI:16708"/>
        <dbReference type="ChEBI" id="CHEBI:78346"/>
        <dbReference type="ChEBI" id="CHEBI:456215"/>
        <dbReference type="EC" id="3.2.2.4"/>
    </reaction>
</comment>
<comment type="similarity">
    <text evidence="2">Belongs to the LOG family.</text>
</comment>
<dbReference type="AlphaFoldDB" id="A0A292YBG5"/>
<dbReference type="InterPro" id="IPR052341">
    <property type="entry name" value="LOG_family_nucleotidases"/>
</dbReference>
<organism evidence="3 4">
    <name type="scientific">Lebetimonas natsushimae</name>
    <dbReference type="NCBI Taxonomy" id="1936991"/>
    <lineage>
        <taxon>Bacteria</taxon>
        <taxon>Pseudomonadati</taxon>
        <taxon>Campylobacterota</taxon>
        <taxon>Epsilonproteobacteria</taxon>
        <taxon>Nautiliales</taxon>
        <taxon>Nautiliaceae</taxon>
        <taxon>Lebetimonas</taxon>
    </lineage>
</organism>
<keyword evidence="2" id="KW-0378">Hydrolase</keyword>
<keyword evidence="4" id="KW-1185">Reference proteome</keyword>
<dbReference type="GO" id="GO:0005829">
    <property type="term" value="C:cytosol"/>
    <property type="evidence" value="ECO:0007669"/>
    <property type="project" value="TreeGrafter"/>
</dbReference>
<dbReference type="SUPFAM" id="SSF102405">
    <property type="entry name" value="MCP/YpsA-like"/>
    <property type="match status" value="1"/>
</dbReference>
<evidence type="ECO:0000256" key="1">
    <source>
        <dbReference type="ARBA" id="ARBA00000274"/>
    </source>
</evidence>
<dbReference type="RefSeq" id="WP_096258050.1">
    <property type="nucleotide sequence ID" value="NZ_BDME01000001.1"/>
</dbReference>
<keyword evidence="2" id="KW-0203">Cytokinin biosynthesis</keyword>